<dbReference type="RefSeq" id="WP_079722612.1">
    <property type="nucleotide sequence ID" value="NZ_BMCL01000003.1"/>
</dbReference>
<reference evidence="3 4" key="1">
    <citation type="submission" date="2017-02" db="EMBL/GenBank/DDBJ databases">
        <authorList>
            <person name="Peterson S.W."/>
        </authorList>
    </citation>
    <scope>NUCLEOTIDE SEQUENCE [LARGE SCALE GENOMIC DNA]</scope>
    <source>
        <strain evidence="3 4">P15</strain>
    </source>
</reference>
<dbReference type="Proteomes" id="UP000190341">
    <property type="component" value="Unassembled WGS sequence"/>
</dbReference>
<proteinExistence type="inferred from homology"/>
<gene>
    <name evidence="3" type="ORF">SAMN06296058_0177</name>
</gene>
<dbReference type="InterPro" id="IPR035905">
    <property type="entry name" value="Barstar-like_sf"/>
</dbReference>
<dbReference type="AlphaFoldDB" id="A0A1T5IR91"/>
<dbReference type="Gene3D" id="3.30.370.10">
    <property type="entry name" value="Barstar-like"/>
    <property type="match status" value="1"/>
</dbReference>
<name>A0A1T5IR91_9GAMM</name>
<evidence type="ECO:0000313" key="4">
    <source>
        <dbReference type="Proteomes" id="UP000190341"/>
    </source>
</evidence>
<protein>
    <submittedName>
        <fullName evidence="3">Barstar (Barnase inhibitor)</fullName>
    </submittedName>
</protein>
<dbReference type="CDD" id="cd05141">
    <property type="entry name" value="Barstar_evA4336-like"/>
    <property type="match status" value="1"/>
</dbReference>
<evidence type="ECO:0000313" key="3">
    <source>
        <dbReference type="EMBL" id="SKC41656.1"/>
    </source>
</evidence>
<comment type="similarity">
    <text evidence="1">Belongs to the barstar family.</text>
</comment>
<dbReference type="InterPro" id="IPR000468">
    <property type="entry name" value="Barstar"/>
</dbReference>
<dbReference type="SUPFAM" id="SSF52038">
    <property type="entry name" value="Barstar-related"/>
    <property type="match status" value="1"/>
</dbReference>
<dbReference type="STRING" id="428993.SAMN06296058_0177"/>
<accession>A0A1T5IR91</accession>
<dbReference type="OrthoDB" id="7575400at2"/>
<evidence type="ECO:0000259" key="2">
    <source>
        <dbReference type="Pfam" id="PF01337"/>
    </source>
</evidence>
<feature type="domain" description="Barstar (barnase inhibitor)" evidence="2">
    <location>
        <begin position="40"/>
        <end position="133"/>
    </location>
</feature>
<evidence type="ECO:0000256" key="1">
    <source>
        <dbReference type="ARBA" id="ARBA00006845"/>
    </source>
</evidence>
<sequence>MTGSGFDLGLGDAAQGGVYFVAPSDLDSLGAAGRDAGLIVRRVDLSGCEGKHALLLRFSTQLDFPDSTGRNWDALTDRLRDLQWLGGEGYVLLLDDARALRRRDGASINTLLEVLEDASQFWIAQNVPFWAFVALDEED</sequence>
<dbReference type="Pfam" id="PF01337">
    <property type="entry name" value="Barstar"/>
    <property type="match status" value="1"/>
</dbReference>
<dbReference type="EMBL" id="FUZV01000001">
    <property type="protein sequence ID" value="SKC41656.1"/>
    <property type="molecule type" value="Genomic_DNA"/>
</dbReference>
<organism evidence="3 4">
    <name type="scientific">Pseudoxanthomonas indica</name>
    <dbReference type="NCBI Taxonomy" id="428993"/>
    <lineage>
        <taxon>Bacteria</taxon>
        <taxon>Pseudomonadati</taxon>
        <taxon>Pseudomonadota</taxon>
        <taxon>Gammaproteobacteria</taxon>
        <taxon>Lysobacterales</taxon>
        <taxon>Lysobacteraceae</taxon>
        <taxon>Pseudoxanthomonas</taxon>
    </lineage>
</organism>
<keyword evidence="4" id="KW-1185">Reference proteome</keyword>